<protein>
    <submittedName>
        <fullName evidence="2">Uncharacterized protein</fullName>
    </submittedName>
</protein>
<feature type="region of interest" description="Disordered" evidence="1">
    <location>
        <begin position="270"/>
        <end position="320"/>
    </location>
</feature>
<dbReference type="EMBL" id="VYYT01000025">
    <property type="protein sequence ID" value="KAK2776649.1"/>
    <property type="molecule type" value="Genomic_DNA"/>
</dbReference>
<feature type="compositionally biased region" description="Polar residues" evidence="1">
    <location>
        <begin position="235"/>
        <end position="252"/>
    </location>
</feature>
<evidence type="ECO:0000256" key="1">
    <source>
        <dbReference type="SAM" id="MobiDB-lite"/>
    </source>
</evidence>
<organism evidence="2 3">
    <name type="scientific">Colletotrichum kahawae</name>
    <name type="common">Coffee berry disease fungus</name>
    <dbReference type="NCBI Taxonomy" id="34407"/>
    <lineage>
        <taxon>Eukaryota</taxon>
        <taxon>Fungi</taxon>
        <taxon>Dikarya</taxon>
        <taxon>Ascomycota</taxon>
        <taxon>Pezizomycotina</taxon>
        <taxon>Sordariomycetes</taxon>
        <taxon>Hypocreomycetidae</taxon>
        <taxon>Glomerellales</taxon>
        <taxon>Glomerellaceae</taxon>
        <taxon>Colletotrichum</taxon>
        <taxon>Colletotrichum gloeosporioides species complex</taxon>
    </lineage>
</organism>
<keyword evidence="3" id="KW-1185">Reference proteome</keyword>
<evidence type="ECO:0000313" key="3">
    <source>
        <dbReference type="Proteomes" id="UP001281614"/>
    </source>
</evidence>
<evidence type="ECO:0000313" key="2">
    <source>
        <dbReference type="EMBL" id="KAK2776649.1"/>
    </source>
</evidence>
<name>A0AAD9YTP8_COLKA</name>
<feature type="region of interest" description="Disordered" evidence="1">
    <location>
        <begin position="208"/>
        <end position="252"/>
    </location>
</feature>
<accession>A0AAD9YTP8</accession>
<proteinExistence type="predicted"/>
<dbReference type="Proteomes" id="UP001281614">
    <property type="component" value="Unassembled WGS sequence"/>
</dbReference>
<gene>
    <name evidence="2" type="ORF">CKAH01_12299</name>
</gene>
<feature type="compositionally biased region" description="Polar residues" evidence="1">
    <location>
        <begin position="277"/>
        <end position="302"/>
    </location>
</feature>
<dbReference type="AlphaFoldDB" id="A0AAD9YTP8"/>
<comment type="caution">
    <text evidence="2">The sequence shown here is derived from an EMBL/GenBank/DDBJ whole genome shotgun (WGS) entry which is preliminary data.</text>
</comment>
<sequence length="328" mass="36867">MPSRKECDGLIDRMDVLPILLERVKRLLNRLQHSSITNSLASESLVEDAIFHSLSRVGAEVRFLDETIERYLSCSDPDTGNILDGPKRLLAFAPASRNEFLVDFTTEQTLGFSRELSTAFVIDVGPDAKYGSATERRPDHKPLSESIMRLIDKAVEHVHVGWLSCRDQAQFRQRLGQFCPGRLLAQWERPSDHPTKDRGTQVLVTHQGMDNRVSVDEPKQRQAVVKVSRHDISDVEQSSEPETSGRTPSQLSEALHERNDDVGFDCQAHAAPGGAFHQSQKASHQRQFSLRQTPNSKPSSTGGRERETPRRQLTKTFGGVAMEQAWTY</sequence>
<reference evidence="2" key="1">
    <citation type="submission" date="2023-02" db="EMBL/GenBank/DDBJ databases">
        <title>Colletotrichum kahawae CIFC_Que2 genome sequencing and assembly.</title>
        <authorList>
            <person name="Baroncelli R."/>
        </authorList>
    </citation>
    <scope>NUCLEOTIDE SEQUENCE</scope>
    <source>
        <strain evidence="2">CIFC_Que2</strain>
    </source>
</reference>